<keyword evidence="6" id="KW-1185">Reference proteome</keyword>
<feature type="domain" description="Mon2/Sec7/BIG1-like HUS" evidence="3">
    <location>
        <begin position="222"/>
        <end position="380"/>
    </location>
</feature>
<feature type="domain" description="Mon2 C-terminal" evidence="4">
    <location>
        <begin position="914"/>
        <end position="960"/>
    </location>
</feature>
<evidence type="ECO:0000313" key="6">
    <source>
        <dbReference type="Proteomes" id="UP000887577"/>
    </source>
</evidence>
<protein>
    <submittedName>
        <fullName evidence="7">Protein MON2 homolog</fullName>
    </submittedName>
</protein>
<dbReference type="Pfam" id="PF16213">
    <property type="entry name" value="DCB"/>
    <property type="match status" value="1"/>
</dbReference>
<keyword evidence="2" id="KW-0653">Protein transport</keyword>
<dbReference type="InterPro" id="IPR016024">
    <property type="entry name" value="ARM-type_fold"/>
</dbReference>
<evidence type="ECO:0000259" key="3">
    <source>
        <dbReference type="Pfam" id="PF12783"/>
    </source>
</evidence>
<dbReference type="Proteomes" id="UP000887577">
    <property type="component" value="Unplaced"/>
</dbReference>
<evidence type="ECO:0000259" key="4">
    <source>
        <dbReference type="Pfam" id="PF16206"/>
    </source>
</evidence>
<sequence>MSSSSGGIVAQDPQKFVDALLNDLRLLSTEARRKHESVKDASEAAIVKLRNISTTSESSVLHSNLQNGCNEILHPLILGCSTKNPKLVQIALQSIQRALQFGIVNDTSAPVIVRELSNLTEAECEELKVLQTITLFVSADSLVTGSALSKCIVIAIKLNFSKDPSVINAASAAVRQLFSCTFERVVQEDGIKSLPVIQFPLSLDIDINTVTQTNDSKMGVCAADSFQLLKDLMSLIRRQATSWLIGVKRFTMTLALELLESILKNYPSVFFRHIEHAVVLRDIICPQLLYILTGKKQSDSPVDKVYEKPPFPVLMRCLRIGLAMVKNYHEIIEYHAETFIQFVLQLLASRQAEWQSAAALEVIHKIVGQPELLRWLCATFHFRPKAPKLIELVVRGITNYNCRALRKAVDDEPSESIDQNQPGFLCGEIFIPIHENVSAKRWILLDWLEKHEAGVIPLGYCISLAYACLIDVTHSIYAVVEEINSPTKQPATTQYEIELHQKVSTEVFQCAANSLLHGLTQLLVSSVEDSVMESLLNCLSTIVILACKINNPEIKDASLRGLCRYALPNGYYDKFVNTNPAIASNAGQTHSVGDVLFLKDHLHTVDNIEMVGAKLDQVIAVGTVCPTFGSSGCNENFSLTAKNMKVARTLVLSADANGEHLTSTWDMILATLQHFTWIIGIKPLPNGDFRTDASGSESGGLTNISSVPSTVLTTAVVGELPSFNLMLNKLVEHSNKYDDVSLHHVIASLCELSSDQMKVAQKSSREISFFAIAKLLQTSIVNLYRLDVFWRPITAHLVEVCGHSHVQLREWGSVALTQLVMSAMRQHIASKEKDTKQQILIMTPMSQLNEVSFLDVKQRQLDCVLNILEVASNTLSNEVWEILIDITYQIGQDERSTERLIEYAYNGVSQTGKEFLEVLPFKCLKMYLNTIATFGKQSKSINISLSAIGLLWHVSDQIRIRCHHHGEANTQQIWLVLFECIGELCVDSRPAVRKSACDTLLQTVASHSDDLTSMSWQIMLTDILFSLLEKVRVSTQNASNERSDDSTSGNQKFLVHHSRDTPAKQWAETTVRTLFGVVRIFNAQRHVLKSEENFYENWSRMIQYIEYTAMINNPEMSLAALKDFYEFHFGKMEQKSSPKIVRKAKAVSTDRTQAFSEDTQTSYSGTQEVTDFTQSEREYGNANTVSGSFRMLEFAPSLPDIYWHVSWKVTTSL</sequence>
<dbReference type="InterPro" id="IPR032629">
    <property type="entry name" value="DCB_dom"/>
</dbReference>
<evidence type="ECO:0000256" key="1">
    <source>
        <dbReference type="ARBA" id="ARBA00022448"/>
    </source>
</evidence>
<feature type="domain" description="Mon2/Sec7/BIG1-like dimerisation and cyclophilin-binding" evidence="5">
    <location>
        <begin position="14"/>
        <end position="189"/>
    </location>
</feature>
<evidence type="ECO:0000259" key="5">
    <source>
        <dbReference type="Pfam" id="PF16213"/>
    </source>
</evidence>
<dbReference type="WBParaSite" id="PSU_v2.g19231.t1">
    <property type="protein sequence ID" value="PSU_v2.g19231.t1"/>
    <property type="gene ID" value="PSU_v2.g19231"/>
</dbReference>
<proteinExistence type="predicted"/>
<evidence type="ECO:0000313" key="7">
    <source>
        <dbReference type="WBParaSite" id="PSU_v2.g19231.t1"/>
    </source>
</evidence>
<dbReference type="InterPro" id="IPR032817">
    <property type="entry name" value="Mon2_C"/>
</dbReference>
<feature type="domain" description="Mon2 C-terminal" evidence="4">
    <location>
        <begin position="971"/>
        <end position="1131"/>
    </location>
</feature>
<dbReference type="InterPro" id="IPR032691">
    <property type="entry name" value="Mon2/Sec7/BIG1-like_HUS"/>
</dbReference>
<accession>A0A914YK36</accession>
<dbReference type="AlphaFoldDB" id="A0A914YK36"/>
<name>A0A914YK36_9BILA</name>
<dbReference type="Pfam" id="PF12783">
    <property type="entry name" value="Sec7-like_HUS"/>
    <property type="match status" value="1"/>
</dbReference>
<keyword evidence="1" id="KW-0813">Transport</keyword>
<dbReference type="Pfam" id="PF16206">
    <property type="entry name" value="Mon2_C"/>
    <property type="match status" value="2"/>
</dbReference>
<evidence type="ECO:0000256" key="2">
    <source>
        <dbReference type="ARBA" id="ARBA00022927"/>
    </source>
</evidence>
<dbReference type="SUPFAM" id="SSF48371">
    <property type="entry name" value="ARM repeat"/>
    <property type="match status" value="2"/>
</dbReference>
<dbReference type="GO" id="GO:0015031">
    <property type="term" value="P:protein transport"/>
    <property type="evidence" value="ECO:0007669"/>
    <property type="project" value="UniProtKB-KW"/>
</dbReference>
<reference evidence="7" key="1">
    <citation type="submission" date="2022-11" db="UniProtKB">
        <authorList>
            <consortium name="WormBaseParasite"/>
        </authorList>
    </citation>
    <scope>IDENTIFICATION</scope>
</reference>
<organism evidence="6 7">
    <name type="scientific">Panagrolaimus superbus</name>
    <dbReference type="NCBI Taxonomy" id="310955"/>
    <lineage>
        <taxon>Eukaryota</taxon>
        <taxon>Metazoa</taxon>
        <taxon>Ecdysozoa</taxon>
        <taxon>Nematoda</taxon>
        <taxon>Chromadorea</taxon>
        <taxon>Rhabditida</taxon>
        <taxon>Tylenchina</taxon>
        <taxon>Panagrolaimomorpha</taxon>
        <taxon>Panagrolaimoidea</taxon>
        <taxon>Panagrolaimidae</taxon>
        <taxon>Panagrolaimus</taxon>
    </lineage>
</organism>